<dbReference type="InterPro" id="IPR036770">
    <property type="entry name" value="Ankyrin_rpt-contain_sf"/>
</dbReference>
<dbReference type="RefSeq" id="WP_258814929.1">
    <property type="nucleotide sequence ID" value="NZ_JANUGW010000001.1"/>
</dbReference>
<dbReference type="SUPFAM" id="SSF48403">
    <property type="entry name" value="Ankyrin repeat"/>
    <property type="match status" value="1"/>
</dbReference>
<dbReference type="PANTHER" id="PTHR24198:SF165">
    <property type="entry name" value="ANKYRIN REPEAT-CONTAINING PROTEIN-RELATED"/>
    <property type="match status" value="1"/>
</dbReference>
<feature type="signal peptide" evidence="4">
    <location>
        <begin position="1"/>
        <end position="30"/>
    </location>
</feature>
<keyword evidence="4" id="KW-0732">Signal</keyword>
<sequence>MTPASPLRRTVLNAFVLVAAVAAGIHPAAAAPTSGQVTDFFRAVAMDDARTVQSLLGAVDPNMPNPVGGEPALVLAVREGAMQVLDVLLRYPGTKVDATALNGNTALMLAAFKGNKAAAEALIAKGASVNRPGWTPLHYAAASGDVDIARLLLAHGARIDAQSPPASGKFTPLMMAAREGHQDSAEFLLAQGADPSLKNGEGLTAAGIAKRAEHGAIAAAIDKRATSRR</sequence>
<accession>A0ABT1ZK46</accession>
<feature type="repeat" description="ANK" evidence="3">
    <location>
        <begin position="102"/>
        <end position="130"/>
    </location>
</feature>
<dbReference type="PROSITE" id="PS50088">
    <property type="entry name" value="ANK_REPEAT"/>
    <property type="match status" value="3"/>
</dbReference>
<evidence type="ECO:0000313" key="5">
    <source>
        <dbReference type="EMBL" id="MCS0580269.1"/>
    </source>
</evidence>
<keyword evidence="1" id="KW-0677">Repeat</keyword>
<feature type="repeat" description="ANK" evidence="3">
    <location>
        <begin position="132"/>
        <end position="164"/>
    </location>
</feature>
<dbReference type="PANTHER" id="PTHR24198">
    <property type="entry name" value="ANKYRIN REPEAT AND PROTEIN KINASE DOMAIN-CONTAINING PROTEIN"/>
    <property type="match status" value="1"/>
</dbReference>
<organism evidence="5 6">
    <name type="scientific">Massilia pinisoli</name>
    <dbReference type="NCBI Taxonomy" id="1772194"/>
    <lineage>
        <taxon>Bacteria</taxon>
        <taxon>Pseudomonadati</taxon>
        <taxon>Pseudomonadota</taxon>
        <taxon>Betaproteobacteria</taxon>
        <taxon>Burkholderiales</taxon>
        <taxon>Oxalobacteraceae</taxon>
        <taxon>Telluria group</taxon>
        <taxon>Massilia</taxon>
    </lineage>
</organism>
<protein>
    <submittedName>
        <fullName evidence="5">Ankyrin repeat domain-containing protein</fullName>
    </submittedName>
</protein>
<reference evidence="5 6" key="1">
    <citation type="submission" date="2022-08" db="EMBL/GenBank/DDBJ databases">
        <title>Reclassification of Massilia species as members of the genera Telluria, Duganella, Pseudoduganella, Mokoshia gen. nov. and Zemynaea gen. nov. using orthogonal and non-orthogonal genome-based approaches.</title>
        <authorList>
            <person name="Bowman J.P."/>
        </authorList>
    </citation>
    <scope>NUCLEOTIDE SEQUENCE [LARGE SCALE GENOMIC DNA]</scope>
    <source>
        <strain evidence="5 6">JCM 31316</strain>
    </source>
</reference>
<feature type="repeat" description="ANK" evidence="3">
    <location>
        <begin position="168"/>
        <end position="200"/>
    </location>
</feature>
<evidence type="ECO:0000256" key="2">
    <source>
        <dbReference type="ARBA" id="ARBA00023043"/>
    </source>
</evidence>
<gene>
    <name evidence="5" type="ORF">NX784_01545</name>
</gene>
<feature type="chain" id="PRO_5046311524" evidence="4">
    <location>
        <begin position="31"/>
        <end position="229"/>
    </location>
</feature>
<dbReference type="PRINTS" id="PR01415">
    <property type="entry name" value="ANKYRIN"/>
</dbReference>
<evidence type="ECO:0000256" key="1">
    <source>
        <dbReference type="ARBA" id="ARBA00022737"/>
    </source>
</evidence>
<dbReference type="EMBL" id="JANUGW010000001">
    <property type="protein sequence ID" value="MCS0580269.1"/>
    <property type="molecule type" value="Genomic_DNA"/>
</dbReference>
<evidence type="ECO:0000256" key="4">
    <source>
        <dbReference type="SAM" id="SignalP"/>
    </source>
</evidence>
<proteinExistence type="predicted"/>
<dbReference type="Gene3D" id="1.25.40.20">
    <property type="entry name" value="Ankyrin repeat-containing domain"/>
    <property type="match status" value="3"/>
</dbReference>
<dbReference type="Proteomes" id="UP001204151">
    <property type="component" value="Unassembled WGS sequence"/>
</dbReference>
<dbReference type="Pfam" id="PF12796">
    <property type="entry name" value="Ank_2"/>
    <property type="match status" value="2"/>
</dbReference>
<evidence type="ECO:0000313" key="6">
    <source>
        <dbReference type="Proteomes" id="UP001204151"/>
    </source>
</evidence>
<keyword evidence="2 3" id="KW-0040">ANK repeat</keyword>
<comment type="caution">
    <text evidence="5">The sequence shown here is derived from an EMBL/GenBank/DDBJ whole genome shotgun (WGS) entry which is preliminary data.</text>
</comment>
<dbReference type="SMART" id="SM00248">
    <property type="entry name" value="ANK"/>
    <property type="match status" value="4"/>
</dbReference>
<dbReference type="InterPro" id="IPR002110">
    <property type="entry name" value="Ankyrin_rpt"/>
</dbReference>
<dbReference type="PROSITE" id="PS50297">
    <property type="entry name" value="ANK_REP_REGION"/>
    <property type="match status" value="3"/>
</dbReference>
<keyword evidence="6" id="KW-1185">Reference proteome</keyword>
<name>A0ABT1ZK46_9BURK</name>
<evidence type="ECO:0000256" key="3">
    <source>
        <dbReference type="PROSITE-ProRule" id="PRU00023"/>
    </source>
</evidence>